<dbReference type="Pfam" id="PF16161">
    <property type="entry name" value="DUF4867"/>
    <property type="match status" value="1"/>
</dbReference>
<name>A0ABW3ECA8_9LACO</name>
<proteinExistence type="predicted"/>
<sequence length="215" mass="23469">MFTELQKANPQLALFKVSDPIFQRYGRVLSTPAIATLLTTLATKNIPTTGNQYVLSDSALEALPVGSQLQSIFGALPIQLGYCNGHGQQLNCLEWHHSPEINLATTDIVLALGQLTDVHADHYHSRHLQAFFVPAGTLIMLYGTTLHFAPWQTSAAGFKCLVGLLKGVNSELATLPQGTLFRRGKWLLAHPTNQKFVAQGAYPGIDGENLRLQLP</sequence>
<gene>
    <name evidence="1" type="ORF">ACFQZ7_04960</name>
</gene>
<dbReference type="EMBL" id="JBHTIO010000027">
    <property type="protein sequence ID" value="MFD0897084.1"/>
    <property type="molecule type" value="Genomic_DNA"/>
</dbReference>
<organism evidence="1 2">
    <name type="scientific">Loigolactobacillus binensis</name>
    <dbReference type="NCBI Taxonomy" id="2559922"/>
    <lineage>
        <taxon>Bacteria</taxon>
        <taxon>Bacillati</taxon>
        <taxon>Bacillota</taxon>
        <taxon>Bacilli</taxon>
        <taxon>Lactobacillales</taxon>
        <taxon>Lactobacillaceae</taxon>
        <taxon>Loigolactobacillus</taxon>
    </lineage>
</organism>
<accession>A0ABW3ECA8</accession>
<protein>
    <submittedName>
        <fullName evidence="1">DUF4867 family protein</fullName>
    </submittedName>
</protein>
<evidence type="ECO:0000313" key="2">
    <source>
        <dbReference type="Proteomes" id="UP001597104"/>
    </source>
</evidence>
<dbReference type="RefSeq" id="WP_137638246.1">
    <property type="nucleotide sequence ID" value="NZ_BJDN01000020.1"/>
</dbReference>
<reference evidence="2" key="1">
    <citation type="journal article" date="2019" name="Int. J. Syst. Evol. Microbiol.">
        <title>The Global Catalogue of Microorganisms (GCM) 10K type strain sequencing project: providing services to taxonomists for standard genome sequencing and annotation.</title>
        <authorList>
            <consortium name="The Broad Institute Genomics Platform"/>
            <consortium name="The Broad Institute Genome Sequencing Center for Infectious Disease"/>
            <person name="Wu L."/>
            <person name="Ma J."/>
        </authorList>
    </citation>
    <scope>NUCLEOTIDE SEQUENCE [LARGE SCALE GENOMIC DNA]</scope>
    <source>
        <strain evidence="2">CCM 8925</strain>
    </source>
</reference>
<keyword evidence="2" id="KW-1185">Reference proteome</keyword>
<dbReference type="Proteomes" id="UP001597104">
    <property type="component" value="Unassembled WGS sequence"/>
</dbReference>
<dbReference type="InterPro" id="IPR032358">
    <property type="entry name" value="DUF4867"/>
</dbReference>
<evidence type="ECO:0000313" key="1">
    <source>
        <dbReference type="EMBL" id="MFD0897084.1"/>
    </source>
</evidence>
<comment type="caution">
    <text evidence="1">The sequence shown here is derived from an EMBL/GenBank/DDBJ whole genome shotgun (WGS) entry which is preliminary data.</text>
</comment>